<dbReference type="PANTHER" id="PTHR38767">
    <property type="entry name" value="DNA POLYMERASE III SUBUNIT CHI"/>
    <property type="match status" value="1"/>
</dbReference>
<comment type="caution">
    <text evidence="1">The sequence shown here is derived from an EMBL/GenBank/DDBJ whole genome shotgun (WGS) entry which is preliminary data.</text>
</comment>
<dbReference type="InterPro" id="IPR036768">
    <property type="entry name" value="PolIII_chi_sf"/>
</dbReference>
<name>A0A843YQ60_9BURK</name>
<dbReference type="SUPFAM" id="SSF102400">
    <property type="entry name" value="DNA polymerase III chi subunit"/>
    <property type="match status" value="1"/>
</dbReference>
<dbReference type="Pfam" id="PF04364">
    <property type="entry name" value="DNA_pol3_chi"/>
    <property type="match status" value="1"/>
</dbReference>
<dbReference type="PANTHER" id="PTHR38767:SF1">
    <property type="entry name" value="DNA POLYMERASE III SUBUNIT CHI"/>
    <property type="match status" value="1"/>
</dbReference>
<dbReference type="OrthoDB" id="5297568at2"/>
<dbReference type="GO" id="GO:0003677">
    <property type="term" value="F:DNA binding"/>
    <property type="evidence" value="ECO:0007669"/>
    <property type="project" value="InterPro"/>
</dbReference>
<accession>A0A843YQ60</accession>
<organism evidence="1 2">
    <name type="scientific">Glaciimonas soli</name>
    <dbReference type="NCBI Taxonomy" id="2590999"/>
    <lineage>
        <taxon>Bacteria</taxon>
        <taxon>Pseudomonadati</taxon>
        <taxon>Pseudomonadota</taxon>
        <taxon>Betaproteobacteria</taxon>
        <taxon>Burkholderiales</taxon>
        <taxon>Oxalobacteraceae</taxon>
        <taxon>Glaciimonas</taxon>
    </lineage>
</organism>
<keyword evidence="2" id="KW-1185">Reference proteome</keyword>
<reference evidence="1 2" key="1">
    <citation type="submission" date="2019-10" db="EMBL/GenBank/DDBJ databases">
        <title>Glaciimonas soli sp. nov., a psychrophilic bacterium isolated from the forest soil of a high elevation mountain in Taiwan.</title>
        <authorList>
            <person name="Wang L.-T."/>
            <person name="Shieh W.Y."/>
        </authorList>
    </citation>
    <scope>NUCLEOTIDE SEQUENCE [LARGE SCALE GENOMIC DNA]</scope>
    <source>
        <strain evidence="1 2">GS1</strain>
    </source>
</reference>
<dbReference type="GO" id="GO:0032298">
    <property type="term" value="P:positive regulation of DNA-templated DNA replication initiation"/>
    <property type="evidence" value="ECO:0007669"/>
    <property type="project" value="TreeGrafter"/>
</dbReference>
<evidence type="ECO:0000313" key="2">
    <source>
        <dbReference type="Proteomes" id="UP000451565"/>
    </source>
</evidence>
<dbReference type="Gene3D" id="3.40.50.10110">
    <property type="entry name" value="DNA polymerase III subunit chi"/>
    <property type="match status" value="1"/>
</dbReference>
<dbReference type="EMBL" id="WINI01000001">
    <property type="protein sequence ID" value="MQR00107.1"/>
    <property type="molecule type" value="Genomic_DNA"/>
</dbReference>
<evidence type="ECO:0000313" key="1">
    <source>
        <dbReference type="EMBL" id="MQR00107.1"/>
    </source>
</evidence>
<dbReference type="InterPro" id="IPR007459">
    <property type="entry name" value="DNA_pol3_chi"/>
</dbReference>
<gene>
    <name evidence="1" type="ORF">GEV47_05345</name>
</gene>
<dbReference type="Proteomes" id="UP000451565">
    <property type="component" value="Unassembled WGS sequence"/>
</dbReference>
<dbReference type="RefSeq" id="WP_153233625.1">
    <property type="nucleotide sequence ID" value="NZ_WINI01000001.1"/>
</dbReference>
<dbReference type="GO" id="GO:0003887">
    <property type="term" value="F:DNA-directed DNA polymerase activity"/>
    <property type="evidence" value="ECO:0007669"/>
    <property type="project" value="InterPro"/>
</dbReference>
<dbReference type="GO" id="GO:0006260">
    <property type="term" value="P:DNA replication"/>
    <property type="evidence" value="ECO:0007669"/>
    <property type="project" value="InterPro"/>
</dbReference>
<dbReference type="AlphaFoldDB" id="A0A843YQ60"/>
<proteinExistence type="predicted"/>
<sequence>MTRIDFHTNIADKFLYTCRLVRKALSAGASTSATTSVAKNKIIVLVSNSDDLLKLDQMLWTFSEQDFLPHVKANDPLAAQTPIILATASDATAALPHHQMLINLSGDTPADFARFERVFEIVTQDEIDKTNSRERYRFYQQGGYPLTHFVADKV</sequence>
<protein>
    <submittedName>
        <fullName evidence="1">DNA polymerase III subunit chi</fullName>
    </submittedName>
</protein>